<gene>
    <name evidence="7" type="ORF">GX533_02485</name>
</gene>
<evidence type="ECO:0000313" key="7">
    <source>
        <dbReference type="EMBL" id="HHX99520.1"/>
    </source>
</evidence>
<name>A0A832QE80_9BACT</name>
<dbReference type="AlphaFoldDB" id="A0A832QE80"/>
<accession>A0A832QE80</accession>
<evidence type="ECO:0000256" key="1">
    <source>
        <dbReference type="ARBA" id="ARBA00004127"/>
    </source>
</evidence>
<feature type="domain" description="DUF1232" evidence="6">
    <location>
        <begin position="13"/>
        <end position="43"/>
    </location>
</feature>
<organism evidence="7 8">
    <name type="scientific">Candidatus Dojkabacteria bacterium</name>
    <dbReference type="NCBI Taxonomy" id="2099670"/>
    <lineage>
        <taxon>Bacteria</taxon>
        <taxon>Candidatus Dojkabacteria</taxon>
    </lineage>
</organism>
<keyword evidence="4 5" id="KW-0472">Membrane</keyword>
<keyword evidence="3 5" id="KW-1133">Transmembrane helix</keyword>
<evidence type="ECO:0000313" key="8">
    <source>
        <dbReference type="Proteomes" id="UP000576550"/>
    </source>
</evidence>
<proteinExistence type="predicted"/>
<evidence type="ECO:0000256" key="2">
    <source>
        <dbReference type="ARBA" id="ARBA00022692"/>
    </source>
</evidence>
<keyword evidence="2 5" id="KW-0812">Transmembrane</keyword>
<evidence type="ECO:0000256" key="3">
    <source>
        <dbReference type="ARBA" id="ARBA00022989"/>
    </source>
</evidence>
<comment type="subcellular location">
    <subcellularLocation>
        <location evidence="1">Endomembrane system</location>
        <topology evidence="1">Multi-pass membrane protein</topology>
    </subcellularLocation>
</comment>
<protein>
    <submittedName>
        <fullName evidence="7">DUF1232 domain-containing protein</fullName>
    </submittedName>
</protein>
<dbReference type="GO" id="GO:0012505">
    <property type="term" value="C:endomembrane system"/>
    <property type="evidence" value="ECO:0007669"/>
    <property type="project" value="UniProtKB-SubCell"/>
</dbReference>
<reference evidence="7 8" key="1">
    <citation type="journal article" date="2020" name="Biotechnol. Biofuels">
        <title>New insights from the biogas microbiome by comprehensive genome-resolved metagenomics of nearly 1600 species originating from multiple anaerobic digesters.</title>
        <authorList>
            <person name="Campanaro S."/>
            <person name="Treu L."/>
            <person name="Rodriguez-R L.M."/>
            <person name="Kovalovszki A."/>
            <person name="Ziels R.M."/>
            <person name="Maus I."/>
            <person name="Zhu X."/>
            <person name="Kougias P.G."/>
            <person name="Basile A."/>
            <person name="Luo G."/>
            <person name="Schluter A."/>
            <person name="Konstantinidis K.T."/>
            <person name="Angelidaki I."/>
        </authorList>
    </citation>
    <scope>NUCLEOTIDE SEQUENCE [LARGE SCALE GENOMIC DNA]</scope>
    <source>
        <strain evidence="7">AS05jafATM_89</strain>
    </source>
</reference>
<evidence type="ECO:0000256" key="5">
    <source>
        <dbReference type="SAM" id="Phobius"/>
    </source>
</evidence>
<evidence type="ECO:0000259" key="6">
    <source>
        <dbReference type="Pfam" id="PF06803"/>
    </source>
</evidence>
<dbReference type="EMBL" id="DUTP01000004">
    <property type="protein sequence ID" value="HHX99520.1"/>
    <property type="molecule type" value="Genomic_DNA"/>
</dbReference>
<evidence type="ECO:0000256" key="4">
    <source>
        <dbReference type="ARBA" id="ARBA00023136"/>
    </source>
</evidence>
<sequence length="74" mass="8506">MEKTPKKFLTKNILLIIAIIYLLLPIDLIPDSIPVFGNLDDTAFFIIALIKNYVDWKKSEGDKEEDVQEGEIVR</sequence>
<dbReference type="Pfam" id="PF06803">
    <property type="entry name" value="DUF1232"/>
    <property type="match status" value="1"/>
</dbReference>
<feature type="transmembrane region" description="Helical" evidence="5">
    <location>
        <begin position="12"/>
        <end position="29"/>
    </location>
</feature>
<dbReference type="Proteomes" id="UP000576550">
    <property type="component" value="Unassembled WGS sequence"/>
</dbReference>
<dbReference type="InterPro" id="IPR010652">
    <property type="entry name" value="DUF1232"/>
</dbReference>
<comment type="caution">
    <text evidence="7">The sequence shown here is derived from an EMBL/GenBank/DDBJ whole genome shotgun (WGS) entry which is preliminary data.</text>
</comment>